<comment type="similarity">
    <text evidence="2">Belongs to the TlyA family.</text>
</comment>
<proteinExistence type="inferred from homology"/>
<evidence type="ECO:0000256" key="1">
    <source>
        <dbReference type="ARBA" id="ARBA00022884"/>
    </source>
</evidence>
<keyword evidence="4" id="KW-0489">Methyltransferase</keyword>
<evidence type="ECO:0000256" key="2">
    <source>
        <dbReference type="ARBA" id="ARBA00029460"/>
    </source>
</evidence>
<dbReference type="PIRSF" id="PIRSF005578">
    <property type="entry name" value="TlyA"/>
    <property type="match status" value="1"/>
</dbReference>
<dbReference type="RefSeq" id="WP_129353079.1">
    <property type="nucleotide sequence ID" value="NZ_CP026538.1"/>
</dbReference>
<dbReference type="OrthoDB" id="9784736at2"/>
<dbReference type="GO" id="GO:0032259">
    <property type="term" value="P:methylation"/>
    <property type="evidence" value="ECO:0007669"/>
    <property type="project" value="UniProtKB-KW"/>
</dbReference>
<protein>
    <submittedName>
        <fullName evidence="4">TlyA family rRNA (Cytidine-2'-O)-methyltransferase</fullName>
    </submittedName>
</protein>
<keyword evidence="4" id="KW-0808">Transferase</keyword>
<dbReference type="Pfam" id="PF01728">
    <property type="entry name" value="FtsJ"/>
    <property type="match status" value="1"/>
</dbReference>
<dbReference type="SUPFAM" id="SSF53335">
    <property type="entry name" value="S-adenosyl-L-methionine-dependent methyltransferases"/>
    <property type="match status" value="1"/>
</dbReference>
<dbReference type="AlphaFoldDB" id="A0A4P6HMP9"/>
<evidence type="ECO:0000259" key="3">
    <source>
        <dbReference type="Pfam" id="PF01728"/>
    </source>
</evidence>
<dbReference type="InterPro" id="IPR004538">
    <property type="entry name" value="Hemolysin_A/TlyA"/>
</dbReference>
<dbReference type="InterPro" id="IPR029063">
    <property type="entry name" value="SAM-dependent_MTases_sf"/>
</dbReference>
<evidence type="ECO:0000313" key="5">
    <source>
        <dbReference type="Proteomes" id="UP000293296"/>
    </source>
</evidence>
<dbReference type="NCBIfam" id="TIGR00478">
    <property type="entry name" value="tly"/>
    <property type="match status" value="1"/>
</dbReference>
<reference evidence="4 5" key="1">
    <citation type="submission" date="2018-02" db="EMBL/GenBank/DDBJ databases">
        <title>Genome sequence of Desulfovibrio carbinolicus DSM 3852.</title>
        <authorList>
            <person name="Wilbanks E."/>
            <person name="Skennerton C.T."/>
            <person name="Orphan V.J."/>
        </authorList>
    </citation>
    <scope>NUCLEOTIDE SEQUENCE [LARGE SCALE GENOMIC DNA]</scope>
    <source>
        <strain evidence="4 5">DSM 3852</strain>
    </source>
</reference>
<keyword evidence="5" id="KW-1185">Reference proteome</keyword>
<dbReference type="Gene3D" id="3.10.290.10">
    <property type="entry name" value="RNA-binding S4 domain"/>
    <property type="match status" value="1"/>
</dbReference>
<feature type="domain" description="Ribosomal RNA methyltransferase FtsJ" evidence="3">
    <location>
        <begin position="66"/>
        <end position="248"/>
    </location>
</feature>
<dbReference type="KEGG" id="dcb:C3Y92_12480"/>
<dbReference type="GO" id="GO:0008168">
    <property type="term" value="F:methyltransferase activity"/>
    <property type="evidence" value="ECO:0007669"/>
    <property type="project" value="UniProtKB-KW"/>
</dbReference>
<dbReference type="CDD" id="cd02440">
    <property type="entry name" value="AdoMet_MTases"/>
    <property type="match status" value="1"/>
</dbReference>
<sequence>MAKVKARADQLVRDQGLADDPERAKRLIMAGQVLFIDSGGRERPVDKPGRMFGAETVFVLKQGERYVSRGGGKLETAMEAFGLDVTGLVALDAGASTGGFTDCLLQHGAIRVYAVDVGTAQLHEKLRADARVVSMENVNLRHAPADLLPEPVDVVVADVSFISLTKVLPSCLQYLKPGGFVAALIKPQFELSPDKIGKGGVVREEAFQQEAVELVAGFARDALGLSLRGVVPSKVKGPKGNQEYLAVFDRPAG</sequence>
<gene>
    <name evidence="4" type="ORF">C3Y92_12480</name>
</gene>
<accession>A0A4P6HMP9</accession>
<organism evidence="4 5">
    <name type="scientific">Solidesulfovibrio carbinolicus</name>
    <dbReference type="NCBI Taxonomy" id="296842"/>
    <lineage>
        <taxon>Bacteria</taxon>
        <taxon>Pseudomonadati</taxon>
        <taxon>Thermodesulfobacteriota</taxon>
        <taxon>Desulfovibrionia</taxon>
        <taxon>Desulfovibrionales</taxon>
        <taxon>Desulfovibrionaceae</taxon>
        <taxon>Solidesulfovibrio</taxon>
    </lineage>
</organism>
<dbReference type="InterPro" id="IPR002877">
    <property type="entry name" value="RNA_MeTrfase_FtsJ_dom"/>
</dbReference>
<dbReference type="InterPro" id="IPR036986">
    <property type="entry name" value="S4_RNA-bd_sf"/>
</dbReference>
<keyword evidence="1" id="KW-0694">RNA-binding</keyword>
<dbReference type="Proteomes" id="UP000293296">
    <property type="component" value="Chromosome"/>
</dbReference>
<dbReference type="InterPro" id="IPR047048">
    <property type="entry name" value="TlyA"/>
</dbReference>
<dbReference type="PANTHER" id="PTHR32319">
    <property type="entry name" value="BACTERIAL HEMOLYSIN-LIKE PROTEIN"/>
    <property type="match status" value="1"/>
</dbReference>
<dbReference type="EMBL" id="CP026538">
    <property type="protein sequence ID" value="QAZ67996.1"/>
    <property type="molecule type" value="Genomic_DNA"/>
</dbReference>
<dbReference type="GO" id="GO:0003723">
    <property type="term" value="F:RNA binding"/>
    <property type="evidence" value="ECO:0007669"/>
    <property type="project" value="UniProtKB-KW"/>
</dbReference>
<name>A0A4P6HMP9_9BACT</name>
<evidence type="ECO:0000313" key="4">
    <source>
        <dbReference type="EMBL" id="QAZ67996.1"/>
    </source>
</evidence>
<dbReference type="PANTHER" id="PTHR32319:SF0">
    <property type="entry name" value="BACTERIAL HEMOLYSIN-LIKE PROTEIN"/>
    <property type="match status" value="1"/>
</dbReference>
<dbReference type="Gene3D" id="3.40.50.150">
    <property type="entry name" value="Vaccinia Virus protein VP39"/>
    <property type="match status" value="1"/>
</dbReference>